<evidence type="ECO:0000313" key="5">
    <source>
        <dbReference type="EMBL" id="CAG4645983.1"/>
    </source>
</evidence>
<dbReference type="EMBL" id="OC989328">
    <property type="protein sequence ID" value="CAG4645983.1"/>
    <property type="molecule type" value="Genomic_DNA"/>
</dbReference>
<dbReference type="Pfam" id="PF01920">
    <property type="entry name" value="Prefoldin_2"/>
    <property type="match status" value="1"/>
</dbReference>
<comment type="subunit">
    <text evidence="2">Heterohexamer of two PFD-alpha type and four PFD-beta type subunits.</text>
</comment>
<dbReference type="AlphaFoldDB" id="A0A9N6ZG64"/>
<evidence type="ECO:0000256" key="1">
    <source>
        <dbReference type="ARBA" id="ARBA00008045"/>
    </source>
</evidence>
<dbReference type="InterPro" id="IPR002777">
    <property type="entry name" value="PFD_beta-like"/>
</dbReference>
<dbReference type="CDD" id="cd23161">
    <property type="entry name" value="Prefoldin_6"/>
    <property type="match status" value="1"/>
</dbReference>
<proteinExistence type="inferred from homology"/>
<dbReference type="FunFam" id="1.10.287.370:FF:000003">
    <property type="entry name" value="Prefoldin subunit 6"/>
    <property type="match status" value="1"/>
</dbReference>
<dbReference type="GO" id="GO:0051131">
    <property type="term" value="P:chaperone-mediated protein complex assembly"/>
    <property type="evidence" value="ECO:0007669"/>
    <property type="project" value="TreeGrafter"/>
</dbReference>
<accession>A0A9N6ZG64</accession>
<dbReference type="GO" id="GO:0006457">
    <property type="term" value="P:protein folding"/>
    <property type="evidence" value="ECO:0007669"/>
    <property type="project" value="InterPro"/>
</dbReference>
<dbReference type="PANTHER" id="PTHR21431:SF0">
    <property type="entry name" value="PREFOLDIN SUBUNIT 6"/>
    <property type="match status" value="1"/>
</dbReference>
<dbReference type="Gene3D" id="1.10.287.370">
    <property type="match status" value="1"/>
</dbReference>
<dbReference type="SUPFAM" id="SSF46579">
    <property type="entry name" value="Prefoldin"/>
    <property type="match status" value="1"/>
</dbReference>
<dbReference type="GO" id="GO:0005737">
    <property type="term" value="C:cytoplasm"/>
    <property type="evidence" value="ECO:0007669"/>
    <property type="project" value="TreeGrafter"/>
</dbReference>
<dbReference type="PANTHER" id="PTHR21431">
    <property type="entry name" value="PREFOLDIN SUBUNIT 6"/>
    <property type="match status" value="1"/>
</dbReference>
<dbReference type="GO" id="GO:0051087">
    <property type="term" value="F:protein-folding chaperone binding"/>
    <property type="evidence" value="ECO:0007669"/>
    <property type="project" value="TreeGrafter"/>
</dbReference>
<comment type="similarity">
    <text evidence="1">Belongs to the prefoldin subunit beta family.</text>
</comment>
<evidence type="ECO:0000256" key="3">
    <source>
        <dbReference type="ARBA" id="ARBA00023186"/>
    </source>
</evidence>
<dbReference type="GO" id="GO:0016272">
    <property type="term" value="C:prefoldin complex"/>
    <property type="evidence" value="ECO:0007669"/>
    <property type="project" value="InterPro"/>
</dbReference>
<evidence type="ECO:0000256" key="4">
    <source>
        <dbReference type="ARBA" id="ARBA00072592"/>
    </source>
</evidence>
<reference evidence="5" key="1">
    <citation type="submission" date="2021-04" db="EMBL/GenBank/DDBJ databases">
        <authorList>
            <person name="Cornetti L."/>
        </authorList>
    </citation>
    <scope>NUCLEOTIDE SEQUENCE</scope>
</reference>
<sequence>MAEAVQRALQVEVEKYRGIQKDYQKLVASRQQLDSQLSENQAVKAELDLLEDSGNVFKLIGPVLVKQELQEARHNVEKRIEYISGELKRTDKTLEDVESKQDAQREVVAKLQQQLQMKAGGKA</sequence>
<gene>
    <name evidence="5" type="primary">EOG090X0MQF</name>
</gene>
<name>A0A9N6ZG64_9CRUS</name>
<dbReference type="InterPro" id="IPR009053">
    <property type="entry name" value="Prefoldin"/>
</dbReference>
<dbReference type="GO" id="GO:0051082">
    <property type="term" value="F:unfolded protein binding"/>
    <property type="evidence" value="ECO:0007669"/>
    <property type="project" value="InterPro"/>
</dbReference>
<protein>
    <recommendedName>
        <fullName evidence="4">Probable prefoldin subunit 6</fullName>
    </recommendedName>
</protein>
<evidence type="ECO:0000256" key="2">
    <source>
        <dbReference type="ARBA" id="ARBA00011695"/>
    </source>
</evidence>
<organism evidence="5">
    <name type="scientific">Lynceus sp. MCZ IZ 141354</name>
    <dbReference type="NCBI Taxonomy" id="1930659"/>
    <lineage>
        <taxon>Eukaryota</taxon>
        <taxon>Metazoa</taxon>
        <taxon>Ecdysozoa</taxon>
        <taxon>Arthropoda</taxon>
        <taxon>Crustacea</taxon>
        <taxon>Branchiopoda</taxon>
        <taxon>Diplostraca</taxon>
        <taxon>Laevicaudata</taxon>
        <taxon>Lynceidae</taxon>
        <taxon>Lynceus</taxon>
    </lineage>
</organism>
<keyword evidence="3" id="KW-0143">Chaperone</keyword>